<dbReference type="PROSITE" id="PS50076">
    <property type="entry name" value="DNAJ_2"/>
    <property type="match status" value="1"/>
</dbReference>
<dbReference type="Pfam" id="PF00226">
    <property type="entry name" value="DnaJ"/>
    <property type="match status" value="1"/>
</dbReference>
<keyword evidence="1" id="KW-1133">Transmembrane helix</keyword>
<organism evidence="3 4">
    <name type="scientific">Penaeus vannamei</name>
    <name type="common">Whiteleg shrimp</name>
    <name type="synonym">Litopenaeus vannamei</name>
    <dbReference type="NCBI Taxonomy" id="6689"/>
    <lineage>
        <taxon>Eukaryota</taxon>
        <taxon>Metazoa</taxon>
        <taxon>Ecdysozoa</taxon>
        <taxon>Arthropoda</taxon>
        <taxon>Crustacea</taxon>
        <taxon>Multicrustacea</taxon>
        <taxon>Malacostraca</taxon>
        <taxon>Eumalacostraca</taxon>
        <taxon>Eucarida</taxon>
        <taxon>Decapoda</taxon>
        <taxon>Dendrobranchiata</taxon>
        <taxon>Penaeoidea</taxon>
        <taxon>Penaeidae</taxon>
        <taxon>Penaeus</taxon>
    </lineage>
</organism>
<sequence length="233" mass="26556">MHLAPLGSALAVWTIGNIGREKGDLKWALFGAFLAVPMSVIYQPLTNFGAVLSAVIFNWKGRQWRREPNTRTPICKRLATLAVCGLLFSSLWLSYLYFNATVTDKHGERIKLRDAAKNFLNSPMFLEFKMNIKAIYDDANENGWGNAWSNFVDSLDPFGEKHALKVLGLNKGATQDDITAAYRKLAKEWHPDRHTVEEKEIAHKEFIKIKEAYEKLSTIKKERALKNKKSEEL</sequence>
<dbReference type="InterPro" id="IPR036869">
    <property type="entry name" value="J_dom_sf"/>
</dbReference>
<dbReference type="SMART" id="SM00271">
    <property type="entry name" value="DnaJ"/>
    <property type="match status" value="1"/>
</dbReference>
<dbReference type="Gene3D" id="1.10.287.110">
    <property type="entry name" value="DnaJ domain"/>
    <property type="match status" value="1"/>
</dbReference>
<gene>
    <name evidence="3" type="ORF">C7M84_012543</name>
</gene>
<dbReference type="SUPFAM" id="SSF46565">
    <property type="entry name" value="Chaperone J-domain"/>
    <property type="match status" value="1"/>
</dbReference>
<keyword evidence="4" id="KW-1185">Reference proteome</keyword>
<reference evidence="3 4" key="2">
    <citation type="submission" date="2019-01" db="EMBL/GenBank/DDBJ databases">
        <title>The decoding of complex shrimp genome reveals the adaptation for benthos swimmer, frequently molting mechanism and breeding impact on genome.</title>
        <authorList>
            <person name="Sun Y."/>
            <person name="Gao Y."/>
            <person name="Yu Y."/>
        </authorList>
    </citation>
    <scope>NUCLEOTIDE SEQUENCE [LARGE SCALE GENOMIC DNA]</scope>
    <source>
        <tissue evidence="3">Muscle</tissue>
    </source>
</reference>
<dbReference type="InterPro" id="IPR001623">
    <property type="entry name" value="DnaJ_domain"/>
</dbReference>
<dbReference type="Proteomes" id="UP000283509">
    <property type="component" value="Unassembled WGS sequence"/>
</dbReference>
<evidence type="ECO:0000256" key="1">
    <source>
        <dbReference type="SAM" id="Phobius"/>
    </source>
</evidence>
<dbReference type="EMBL" id="QCYY01002588">
    <property type="protein sequence ID" value="ROT69276.1"/>
    <property type="molecule type" value="Genomic_DNA"/>
</dbReference>
<feature type="transmembrane region" description="Helical" evidence="1">
    <location>
        <begin position="78"/>
        <end position="98"/>
    </location>
</feature>
<dbReference type="CDD" id="cd06257">
    <property type="entry name" value="DnaJ"/>
    <property type="match status" value="1"/>
</dbReference>
<evidence type="ECO:0000313" key="4">
    <source>
        <dbReference type="Proteomes" id="UP000283509"/>
    </source>
</evidence>
<evidence type="ECO:0000259" key="2">
    <source>
        <dbReference type="PROSITE" id="PS50076"/>
    </source>
</evidence>
<dbReference type="PRINTS" id="PR00625">
    <property type="entry name" value="JDOMAIN"/>
</dbReference>
<feature type="transmembrane region" description="Helical" evidence="1">
    <location>
        <begin position="27"/>
        <end position="57"/>
    </location>
</feature>
<keyword evidence="1" id="KW-0472">Membrane</keyword>
<accession>A0A3R7PK81</accession>
<dbReference type="PANTHER" id="PTHR44733:SF1">
    <property type="entry name" value="DNAJ HOMOLOG SUBFAMILY C MEMBER 22"/>
    <property type="match status" value="1"/>
</dbReference>
<dbReference type="PANTHER" id="PTHR44733">
    <property type="entry name" value="DNAJ HOMOLOG SUBFAMILY C MEMBER 22"/>
    <property type="match status" value="1"/>
</dbReference>
<evidence type="ECO:0000313" key="3">
    <source>
        <dbReference type="EMBL" id="ROT69276.1"/>
    </source>
</evidence>
<dbReference type="STRING" id="6689.A0A3R7PK81"/>
<dbReference type="AlphaFoldDB" id="A0A3R7PK81"/>
<keyword evidence="1" id="KW-0812">Transmembrane</keyword>
<reference evidence="3 4" key="1">
    <citation type="submission" date="2018-04" db="EMBL/GenBank/DDBJ databases">
        <authorList>
            <person name="Zhang X."/>
            <person name="Yuan J."/>
            <person name="Li F."/>
            <person name="Xiang J."/>
        </authorList>
    </citation>
    <scope>NUCLEOTIDE SEQUENCE [LARGE SCALE GENOMIC DNA]</scope>
    <source>
        <tissue evidence="3">Muscle</tissue>
    </source>
</reference>
<dbReference type="OrthoDB" id="10262359at2759"/>
<name>A0A3R7PK81_PENVA</name>
<dbReference type="GO" id="GO:0016020">
    <property type="term" value="C:membrane"/>
    <property type="evidence" value="ECO:0007669"/>
    <property type="project" value="TreeGrafter"/>
</dbReference>
<protein>
    <recommendedName>
        <fullName evidence="2">J domain-containing protein</fullName>
    </recommendedName>
</protein>
<feature type="domain" description="J" evidence="2">
    <location>
        <begin position="162"/>
        <end position="230"/>
    </location>
</feature>
<proteinExistence type="predicted"/>
<comment type="caution">
    <text evidence="3">The sequence shown here is derived from an EMBL/GenBank/DDBJ whole genome shotgun (WGS) entry which is preliminary data.</text>
</comment>